<accession>A0A7G9WH17</accession>
<dbReference type="AlphaFoldDB" id="A0A7G9WH17"/>
<gene>
    <name evidence="1" type="ORF">H6X83_13875</name>
</gene>
<sequence length="84" mass="9433">MHIQELLSPDAFDSNACPKTKGEALEQLIQLICRTGCISDADRIGNFLLQRGRCRRIFKWHFPACCGNRQLCGNVPAGFPEKVQ</sequence>
<evidence type="ECO:0000313" key="2">
    <source>
        <dbReference type="Proteomes" id="UP000516046"/>
    </source>
</evidence>
<dbReference type="EMBL" id="CP060696">
    <property type="protein sequence ID" value="QNO17979.1"/>
    <property type="molecule type" value="Genomic_DNA"/>
</dbReference>
<organism evidence="1 2">
    <name type="scientific">Caproicibacterium amylolyticum</name>
    <dbReference type="NCBI Taxonomy" id="2766537"/>
    <lineage>
        <taxon>Bacteria</taxon>
        <taxon>Bacillati</taxon>
        <taxon>Bacillota</taxon>
        <taxon>Clostridia</taxon>
        <taxon>Eubacteriales</taxon>
        <taxon>Oscillospiraceae</taxon>
        <taxon>Caproicibacterium</taxon>
    </lineage>
</organism>
<dbReference type="RefSeq" id="WP_212507044.1">
    <property type="nucleotide sequence ID" value="NZ_CP060696.1"/>
</dbReference>
<proteinExistence type="predicted"/>
<name>A0A7G9WH17_9FIRM</name>
<keyword evidence="2" id="KW-1185">Reference proteome</keyword>
<dbReference type="Proteomes" id="UP000516046">
    <property type="component" value="Chromosome"/>
</dbReference>
<reference evidence="1 2" key="1">
    <citation type="submission" date="2020-08" db="EMBL/GenBank/DDBJ databases">
        <authorList>
            <person name="Ren C."/>
            <person name="Gu Y."/>
            <person name="Xu Y."/>
        </authorList>
    </citation>
    <scope>NUCLEOTIDE SEQUENCE [LARGE SCALE GENOMIC DNA]</scope>
    <source>
        <strain evidence="1 2">LBM18003</strain>
    </source>
</reference>
<dbReference type="KEGG" id="caml:H6X83_13875"/>
<protein>
    <submittedName>
        <fullName evidence="1">Uncharacterized protein</fullName>
    </submittedName>
</protein>
<evidence type="ECO:0000313" key="1">
    <source>
        <dbReference type="EMBL" id="QNO17979.1"/>
    </source>
</evidence>